<dbReference type="STRING" id="1288484.GCA_000348665_02480"/>
<dbReference type="AlphaFoldDB" id="A0A345IHK3"/>
<feature type="chain" id="PRO_5016946935" description="LPS-assembly protein LptD" evidence="1">
    <location>
        <begin position="39"/>
        <end position="975"/>
    </location>
</feature>
<accession>A0A345IHK3</accession>
<sequence length="975" mass="105949">MKVWTPRRRAKTGRRPARLARRLAAALALGSAALGTLAEARTVKIVTAQTLELRNVDGQELVIISGAGNQSADSSAPEAAGVELQVDDDLVRARRVEFNRTRRTLTLIGAASYRTAKDGQTLRGDNLVVDLGTESLTGQDVLISDRELEIRGEDVERVPGQLRANKGYFTPCAKCGRTTNDYAFRAERLVVYPGDRLIAYRAQLLVAEVPVLYLPVVVLPLNDEARQPKVQVGRDAVDGLTVEADLPFAVGSSVLGTGLLRYYQNRAPSLGGGVDLRAYAPFAAVDRADLYLLLLPRPLDAQGKVRGEGGLDTDLNFSVRGRVPLSEATRDLDYVFTMQRRDIGRSDTDPERGVTRSELRASVEYPRYRAELNVLGRSGPEPQTAVTQPYEKKEVVLDPKPFTVPLPGGDLSADFKVTAGEYSAASNPFSPSALRQGPNITTTRLEEAHELRYSRPLWTGASFEVSNSFVGRYYGTGARTVQLSASGQLTQRWGVQSRQSLSLRQEYLRYEGTGPFAFDAVSGRRLSAPLSLNLNTVPVPDTTFTVGYVRDPFLKAEHQQPARFGVTVGRRPLNLNAALAYRLGTGELDSFTYAVTLGDPESGKLRLVPAVPAQPATPTTPAQPARPAYYQRSSAWPAPRLTLGLNGGYARVTSVGTPDKAAPSGLQPFTVRATIAGDDRSSNFSVSATFDPDLTPLLSSVGAEYSLVRGFDTVLSPLTVSGRETLGVQFPRVTGTHSVTWRDYTFTHAHDLNLDQAETARESGTVSFSVGNRAGRATNWQLAYGGAYDLRRGGFTRPALTGTLTTSRPGQRLNTSLSYNLPGLDQPHAELGRAALDGEWQRGRFSVSGYASYTRVRSGAAPEDKPTDTYTFEPLRLGVALGKAEQPSVYLTAALRQRLVYVDGQRQGDDPLAPVLGFTLDRCCWAMQGEWDVVKGRYRLTVGLPGQFYPLLEGGPEGTRVPLIPSLSRPADPVR</sequence>
<evidence type="ECO:0000313" key="3">
    <source>
        <dbReference type="Proteomes" id="UP000253744"/>
    </source>
</evidence>
<dbReference type="RefSeq" id="WP_114672041.1">
    <property type="nucleotide sequence ID" value="NZ_CP031158.1"/>
</dbReference>
<organism evidence="2 3">
    <name type="scientific">Deinococcus wulumuqiensis</name>
    <dbReference type="NCBI Taxonomy" id="980427"/>
    <lineage>
        <taxon>Bacteria</taxon>
        <taxon>Thermotogati</taxon>
        <taxon>Deinococcota</taxon>
        <taxon>Deinococci</taxon>
        <taxon>Deinococcales</taxon>
        <taxon>Deinococcaceae</taxon>
        <taxon>Deinococcus</taxon>
    </lineage>
</organism>
<dbReference type="Proteomes" id="UP000253744">
    <property type="component" value="Chromosome"/>
</dbReference>
<dbReference type="KEGG" id="dwu:DVJ83_08385"/>
<proteinExistence type="predicted"/>
<gene>
    <name evidence="2" type="ORF">DVJ83_08385</name>
</gene>
<evidence type="ECO:0000313" key="2">
    <source>
        <dbReference type="EMBL" id="AXG99175.1"/>
    </source>
</evidence>
<name>A0A345IHK3_9DEIO</name>
<evidence type="ECO:0008006" key="4">
    <source>
        <dbReference type="Google" id="ProtNLM"/>
    </source>
</evidence>
<keyword evidence="1" id="KW-0732">Signal</keyword>
<dbReference type="PANTHER" id="PTHR30189:SF1">
    <property type="entry name" value="LPS-ASSEMBLY PROTEIN LPTD"/>
    <property type="match status" value="1"/>
</dbReference>
<protein>
    <recommendedName>
        <fullName evidence="4">LPS-assembly protein LptD</fullName>
    </recommendedName>
</protein>
<feature type="signal peptide" evidence="1">
    <location>
        <begin position="1"/>
        <end position="38"/>
    </location>
</feature>
<dbReference type="PANTHER" id="PTHR30189">
    <property type="entry name" value="LPS-ASSEMBLY PROTEIN"/>
    <property type="match status" value="1"/>
</dbReference>
<dbReference type="EMBL" id="CP031158">
    <property type="protein sequence ID" value="AXG99175.1"/>
    <property type="molecule type" value="Genomic_DNA"/>
</dbReference>
<dbReference type="GO" id="GO:0009279">
    <property type="term" value="C:cell outer membrane"/>
    <property type="evidence" value="ECO:0007669"/>
    <property type="project" value="TreeGrafter"/>
</dbReference>
<dbReference type="GO" id="GO:1990351">
    <property type="term" value="C:transporter complex"/>
    <property type="evidence" value="ECO:0007669"/>
    <property type="project" value="TreeGrafter"/>
</dbReference>
<reference evidence="2 3" key="1">
    <citation type="submission" date="2018-07" db="EMBL/GenBank/DDBJ databases">
        <title>Complete Genome and Methylome Analysis of Deinococcus wulumuqiensis NEB 479.</title>
        <authorList>
            <person name="Fomenkov A."/>
            <person name="Luyten Y."/>
            <person name="Vincze T."/>
            <person name="Anton B.P."/>
            <person name="Clark T."/>
            <person name="Roberts R.J."/>
            <person name="Morgan R.D."/>
        </authorList>
    </citation>
    <scope>NUCLEOTIDE SEQUENCE [LARGE SCALE GENOMIC DNA]</scope>
    <source>
        <strain evidence="2 3">NEB 479</strain>
    </source>
</reference>
<dbReference type="InterPro" id="IPR050218">
    <property type="entry name" value="LptD"/>
</dbReference>
<evidence type="ECO:0000256" key="1">
    <source>
        <dbReference type="SAM" id="SignalP"/>
    </source>
</evidence>